<feature type="signal peptide" evidence="1">
    <location>
        <begin position="1"/>
        <end position="26"/>
    </location>
</feature>
<accession>A0AAE3G6Q0</accession>
<reference evidence="2" key="1">
    <citation type="submission" date="2022-03" db="EMBL/GenBank/DDBJ databases">
        <title>Genomic Encyclopedia of Type Strains, Phase III (KMG-III): the genomes of soil and plant-associated and newly described type strains.</title>
        <authorList>
            <person name="Whitman W."/>
        </authorList>
    </citation>
    <scope>NUCLEOTIDE SEQUENCE</scope>
    <source>
        <strain evidence="2">ANL 6-2</strain>
    </source>
</reference>
<proteinExistence type="predicted"/>
<feature type="chain" id="PRO_5042234589" description="LamG domain-containing protein" evidence="1">
    <location>
        <begin position="27"/>
        <end position="266"/>
    </location>
</feature>
<keyword evidence="3" id="KW-1185">Reference proteome</keyword>
<dbReference type="Gene3D" id="2.60.120.200">
    <property type="match status" value="1"/>
</dbReference>
<keyword evidence="1" id="KW-0732">Signal</keyword>
<evidence type="ECO:0008006" key="4">
    <source>
        <dbReference type="Google" id="ProtNLM"/>
    </source>
</evidence>
<organism evidence="2 3">
    <name type="scientific">Natronocella acetinitrilica</name>
    <dbReference type="NCBI Taxonomy" id="414046"/>
    <lineage>
        <taxon>Bacteria</taxon>
        <taxon>Pseudomonadati</taxon>
        <taxon>Pseudomonadota</taxon>
        <taxon>Gammaproteobacteria</taxon>
        <taxon>Chromatiales</taxon>
        <taxon>Ectothiorhodospiraceae</taxon>
        <taxon>Natronocella</taxon>
    </lineage>
</organism>
<sequence>MKLTDMPARAHTPVIMAAVVAGVALAACDSTQAEHATPDAYAYPGTVLWFTADHPTVREPGDVVDVGREPESLPPFVLDFDPDGLRYADGQVGEAACLLPGSEFALRLDPSLDLAQPMDYRRKSLAFWVRPEALTTEPTPIFTAIHGPNAGMQITVDVENTTLHAWDDNRNWHQTISQGALTENDWTHLALTLNAAHVDAARDGLRFYVDGHSGEPATAKIIMDQQGRLVFHAHGDAAVCFDEVALYMDALTGESVRDLYRYGLDH</sequence>
<evidence type="ECO:0000313" key="3">
    <source>
        <dbReference type="Proteomes" id="UP001205843"/>
    </source>
</evidence>
<dbReference type="SUPFAM" id="SSF49899">
    <property type="entry name" value="Concanavalin A-like lectins/glucanases"/>
    <property type="match status" value="1"/>
</dbReference>
<dbReference type="InterPro" id="IPR013320">
    <property type="entry name" value="ConA-like_dom_sf"/>
</dbReference>
<evidence type="ECO:0000313" key="2">
    <source>
        <dbReference type="EMBL" id="MCP1676800.1"/>
    </source>
</evidence>
<dbReference type="Proteomes" id="UP001205843">
    <property type="component" value="Unassembled WGS sequence"/>
</dbReference>
<dbReference type="RefSeq" id="WP_253483944.1">
    <property type="nucleotide sequence ID" value="NZ_JALJXV010000011.1"/>
</dbReference>
<dbReference type="Pfam" id="PF13385">
    <property type="entry name" value="Laminin_G_3"/>
    <property type="match status" value="1"/>
</dbReference>
<evidence type="ECO:0000256" key="1">
    <source>
        <dbReference type="SAM" id="SignalP"/>
    </source>
</evidence>
<name>A0AAE3G6Q0_9GAMM</name>
<protein>
    <recommendedName>
        <fullName evidence="4">LamG domain-containing protein</fullName>
    </recommendedName>
</protein>
<dbReference type="AlphaFoldDB" id="A0AAE3G6Q0"/>
<comment type="caution">
    <text evidence="2">The sequence shown here is derived from an EMBL/GenBank/DDBJ whole genome shotgun (WGS) entry which is preliminary data.</text>
</comment>
<gene>
    <name evidence="2" type="ORF">J2T57_003973</name>
</gene>
<dbReference type="EMBL" id="JALJXV010000011">
    <property type="protein sequence ID" value="MCP1676800.1"/>
    <property type="molecule type" value="Genomic_DNA"/>
</dbReference>
<dbReference type="PROSITE" id="PS51257">
    <property type="entry name" value="PROKAR_LIPOPROTEIN"/>
    <property type="match status" value="1"/>
</dbReference>